<feature type="signal peptide" evidence="2">
    <location>
        <begin position="1"/>
        <end position="22"/>
    </location>
</feature>
<gene>
    <name evidence="3" type="ORF">EDB81DRAFT_831576</name>
</gene>
<reference evidence="3" key="1">
    <citation type="journal article" date="2021" name="Nat. Commun.">
        <title>Genetic determinants of endophytism in the Arabidopsis root mycobiome.</title>
        <authorList>
            <person name="Mesny F."/>
            <person name="Miyauchi S."/>
            <person name="Thiergart T."/>
            <person name="Pickel B."/>
            <person name="Atanasova L."/>
            <person name="Karlsson M."/>
            <person name="Huettel B."/>
            <person name="Barry K.W."/>
            <person name="Haridas S."/>
            <person name="Chen C."/>
            <person name="Bauer D."/>
            <person name="Andreopoulos W."/>
            <person name="Pangilinan J."/>
            <person name="LaButti K."/>
            <person name="Riley R."/>
            <person name="Lipzen A."/>
            <person name="Clum A."/>
            <person name="Drula E."/>
            <person name="Henrissat B."/>
            <person name="Kohler A."/>
            <person name="Grigoriev I.V."/>
            <person name="Martin F.M."/>
            <person name="Hacquard S."/>
        </authorList>
    </citation>
    <scope>NUCLEOTIDE SEQUENCE</scope>
    <source>
        <strain evidence="3">MPI-CAGE-AT-0147</strain>
    </source>
</reference>
<proteinExistence type="predicted"/>
<name>A0A9P9D1K3_9HYPO</name>
<evidence type="ECO:0000256" key="2">
    <source>
        <dbReference type="SAM" id="SignalP"/>
    </source>
</evidence>
<organism evidence="3 4">
    <name type="scientific">Dactylonectria macrodidyma</name>
    <dbReference type="NCBI Taxonomy" id="307937"/>
    <lineage>
        <taxon>Eukaryota</taxon>
        <taxon>Fungi</taxon>
        <taxon>Dikarya</taxon>
        <taxon>Ascomycota</taxon>
        <taxon>Pezizomycotina</taxon>
        <taxon>Sordariomycetes</taxon>
        <taxon>Hypocreomycetidae</taxon>
        <taxon>Hypocreales</taxon>
        <taxon>Nectriaceae</taxon>
        <taxon>Dactylonectria</taxon>
    </lineage>
</organism>
<keyword evidence="4" id="KW-1185">Reference proteome</keyword>
<evidence type="ECO:0000256" key="1">
    <source>
        <dbReference type="SAM" id="MobiDB-lite"/>
    </source>
</evidence>
<dbReference type="AlphaFoldDB" id="A0A9P9D1K3"/>
<dbReference type="EMBL" id="JAGMUV010000044">
    <property type="protein sequence ID" value="KAH7110759.1"/>
    <property type="molecule type" value="Genomic_DNA"/>
</dbReference>
<sequence length="134" mass="14789">MLLLLHPVALSPLLCLLPPTLALEIMPNLGAWLLSEKYKRGWRWFKHHIPLSLRIHGEGSVQFLLTHAPSKPHNWLHDIYNPMVAMNLCCSGRFQPQATQSDAHSAGTPRPFFPSGNGSGALSSDSVLLYITAA</sequence>
<evidence type="ECO:0000313" key="3">
    <source>
        <dbReference type="EMBL" id="KAH7110759.1"/>
    </source>
</evidence>
<evidence type="ECO:0000313" key="4">
    <source>
        <dbReference type="Proteomes" id="UP000738349"/>
    </source>
</evidence>
<keyword evidence="2" id="KW-0732">Signal</keyword>
<feature type="chain" id="PRO_5040460888" description="Secreted protein" evidence="2">
    <location>
        <begin position="23"/>
        <end position="134"/>
    </location>
</feature>
<accession>A0A9P9D1K3</accession>
<dbReference type="Proteomes" id="UP000738349">
    <property type="component" value="Unassembled WGS sequence"/>
</dbReference>
<protein>
    <recommendedName>
        <fullName evidence="5">Secreted protein</fullName>
    </recommendedName>
</protein>
<feature type="region of interest" description="Disordered" evidence="1">
    <location>
        <begin position="99"/>
        <end position="118"/>
    </location>
</feature>
<evidence type="ECO:0008006" key="5">
    <source>
        <dbReference type="Google" id="ProtNLM"/>
    </source>
</evidence>
<comment type="caution">
    <text evidence="3">The sequence shown here is derived from an EMBL/GenBank/DDBJ whole genome shotgun (WGS) entry which is preliminary data.</text>
</comment>